<dbReference type="OrthoDB" id="206586at2157"/>
<reference evidence="2" key="1">
    <citation type="submission" date="2017-11" db="EMBL/GenBank/DDBJ databases">
        <title>Phenotypic and genomic properties of facultatively anaerobic sulfur-reducing natronoarchaea from hypersaline soda lakes.</title>
        <authorList>
            <person name="Sorokin D.Y."/>
            <person name="Kublanov I.V."/>
            <person name="Roman P."/>
            <person name="Sinninghe Damste J.S."/>
            <person name="Golyshin P.N."/>
            <person name="Rojo D."/>
            <person name="Ciordia S."/>
            <person name="Mena M.D.C."/>
            <person name="Ferrer M."/>
            <person name="Messina E."/>
            <person name="Smedile F."/>
            <person name="La Spada G."/>
            <person name="La Cono V."/>
            <person name="Yakimov M.M."/>
        </authorList>
    </citation>
    <scope>NUCLEOTIDE SEQUENCE [LARGE SCALE GENOMIC DNA]</scope>
    <source>
        <strain evidence="2">AArc-Sl</strain>
    </source>
</reference>
<dbReference type="AlphaFoldDB" id="A0A343TJI2"/>
<evidence type="ECO:0000313" key="2">
    <source>
        <dbReference type="Proteomes" id="UP000263012"/>
    </source>
</evidence>
<proteinExistence type="predicted"/>
<sequence length="566" mass="63863">MSSAEQPVAASLFHTEWKDLSDTHKKRRERLEAQIDGFPQPQKALYIVGAIGSGKTELLYHGLTHTWTQTELPALCVTMSKLLNDIIDETGIDPQSQLVTQAEIYNTIKSICFDRLDQISTLIENDGDMNQVNYLPDAPPDSSQASEYFGNLFNREIEAGDLEKLAKQAQNDYFILHVDEMEETYDRLDKVIEGHQGPLREVVNKIANGTSSFYFIGSFAYASIQELGQAEGRRTRNLNLPIIRPDDARKILGDAPSRHTLNLAWWAGRGRPGWLSKAIDEVDLVEGEFEGLYDTLDVFLPSQISNVDLLATQPLESHLENNRVDSAGRNLLTYLLLNPGPVKINEFEDPEQVYGILDRNGELPVYTMEERTPLEDVLTSITEDIQRMALYEKYGEQSRELRQYIKRVLSAVTDDDAMMVFGDGLSTIPNRGNRFKELVAEPLTERAHDIALEEIQDESDELEFLYQLSQQTGNLSATELDEAYPQSVNNFSDAPRETSEIKYVSVSIKTLKIAFPSLITNPILNFRNASLGKSGQIEILAEKLNTVGQRHRRLTQFGDLLRGETE</sequence>
<protein>
    <submittedName>
        <fullName evidence="1">Uncharacterized protein</fullName>
    </submittedName>
</protein>
<dbReference type="KEGG" id="hdf:AArcSl_1625"/>
<dbReference type="GeneID" id="37877976"/>
<dbReference type="EMBL" id="CP025066">
    <property type="protein sequence ID" value="AUX09254.1"/>
    <property type="molecule type" value="Genomic_DNA"/>
</dbReference>
<dbReference type="InterPro" id="IPR027417">
    <property type="entry name" value="P-loop_NTPase"/>
</dbReference>
<keyword evidence="2" id="KW-1185">Reference proteome</keyword>
<organism evidence="1 2">
    <name type="scientific">Halalkaliarchaeum desulfuricum</name>
    <dbReference type="NCBI Taxonomy" id="2055893"/>
    <lineage>
        <taxon>Archaea</taxon>
        <taxon>Methanobacteriati</taxon>
        <taxon>Methanobacteriota</taxon>
        <taxon>Stenosarchaea group</taxon>
        <taxon>Halobacteria</taxon>
        <taxon>Halobacteriales</taxon>
        <taxon>Haloferacaceae</taxon>
        <taxon>Halalkaliarchaeum</taxon>
    </lineage>
</organism>
<gene>
    <name evidence="1" type="ORF">AArcSl_1625</name>
</gene>
<dbReference type="Proteomes" id="UP000263012">
    <property type="component" value="Chromosome"/>
</dbReference>
<evidence type="ECO:0000313" key="1">
    <source>
        <dbReference type="EMBL" id="AUX09254.1"/>
    </source>
</evidence>
<dbReference type="RefSeq" id="WP_119817544.1">
    <property type="nucleotide sequence ID" value="NZ_CP025066.1"/>
</dbReference>
<dbReference type="Gene3D" id="3.40.50.300">
    <property type="entry name" value="P-loop containing nucleotide triphosphate hydrolases"/>
    <property type="match status" value="1"/>
</dbReference>
<dbReference type="SUPFAM" id="SSF52540">
    <property type="entry name" value="P-loop containing nucleoside triphosphate hydrolases"/>
    <property type="match status" value="1"/>
</dbReference>
<accession>A0A343TJI2</accession>
<name>A0A343TJI2_9EURY</name>